<dbReference type="RefSeq" id="WP_051842727.1">
    <property type="nucleotide sequence ID" value="NZ_LGCN01000210.1"/>
</dbReference>
<proteinExistence type="predicted"/>
<dbReference type="PATRIC" id="fig|36816.3.peg.5243"/>
<evidence type="ECO:0000256" key="1">
    <source>
        <dbReference type="SAM" id="Phobius"/>
    </source>
</evidence>
<dbReference type="EMBL" id="LGCN01000210">
    <property type="protein sequence ID" value="KOT35832.1"/>
    <property type="molecule type" value="Genomic_DNA"/>
</dbReference>
<organism evidence="2 3">
    <name type="scientific">Streptomyces caelestis</name>
    <dbReference type="NCBI Taxonomy" id="36816"/>
    <lineage>
        <taxon>Bacteria</taxon>
        <taxon>Bacillati</taxon>
        <taxon>Actinomycetota</taxon>
        <taxon>Actinomycetes</taxon>
        <taxon>Kitasatosporales</taxon>
        <taxon>Streptomycetaceae</taxon>
        <taxon>Streptomyces</taxon>
    </lineage>
</organism>
<dbReference type="OrthoDB" id="4201757at2"/>
<keyword evidence="1" id="KW-0812">Transmembrane</keyword>
<keyword evidence="3" id="KW-1185">Reference proteome</keyword>
<accession>A0A0M9X7H4</accession>
<feature type="transmembrane region" description="Helical" evidence="1">
    <location>
        <begin position="12"/>
        <end position="34"/>
    </location>
</feature>
<reference evidence="2 3" key="1">
    <citation type="submission" date="2015-07" db="EMBL/GenBank/DDBJ databases">
        <authorList>
            <person name="Noorani M."/>
        </authorList>
    </citation>
    <scope>NUCLEOTIDE SEQUENCE [LARGE SCALE GENOMIC DNA]</scope>
    <source>
        <strain evidence="2 3">NRRL B-24567</strain>
    </source>
</reference>
<dbReference type="AlphaFoldDB" id="A0A0M9X7H4"/>
<feature type="transmembrane region" description="Helical" evidence="1">
    <location>
        <begin position="40"/>
        <end position="60"/>
    </location>
</feature>
<gene>
    <name evidence="2" type="ORF">ADK41_24285</name>
</gene>
<feature type="transmembrane region" description="Helical" evidence="1">
    <location>
        <begin position="67"/>
        <end position="86"/>
    </location>
</feature>
<dbReference type="Proteomes" id="UP000037773">
    <property type="component" value="Unassembled WGS sequence"/>
</dbReference>
<sequence>MGGYAVDPWRSFRRTVGVVLFGWAAAAVTAGASYLALRWVWVPIAVGVPLCLAFAVFLMLLHRAGWIALLSFVPGLFILVGAVQYAPEAALEVRGVRESVAIVADSVDETGGDNHRFTLRTADGEELAERFTYNGSGAPRAGDRFDVLRDPEGVAPMERADEVDAAGRLNGLIGGLVAWTLMAVLAGRRGHVRRRCGKTDSLLLSL</sequence>
<comment type="caution">
    <text evidence="2">The sequence shown here is derived from an EMBL/GenBank/DDBJ whole genome shotgun (WGS) entry which is preliminary data.</text>
</comment>
<keyword evidence="1" id="KW-0472">Membrane</keyword>
<keyword evidence="1" id="KW-1133">Transmembrane helix</keyword>
<evidence type="ECO:0000313" key="2">
    <source>
        <dbReference type="EMBL" id="KOT35832.1"/>
    </source>
</evidence>
<evidence type="ECO:0000313" key="3">
    <source>
        <dbReference type="Proteomes" id="UP000037773"/>
    </source>
</evidence>
<protein>
    <submittedName>
        <fullName evidence="2">Uncharacterized protein</fullName>
    </submittedName>
</protein>
<name>A0A0M9X7H4_9ACTN</name>